<organism evidence="2 3">
    <name type="scientific">Metamycoplasma phocicerebrale</name>
    <dbReference type="NCBI Taxonomy" id="142649"/>
    <lineage>
        <taxon>Bacteria</taxon>
        <taxon>Bacillati</taxon>
        <taxon>Mycoplasmatota</taxon>
        <taxon>Mycoplasmoidales</taxon>
        <taxon>Metamycoplasmataceae</taxon>
        <taxon>Metamycoplasma</taxon>
    </lineage>
</organism>
<proteinExistence type="predicted"/>
<dbReference type="RefSeq" id="WP_116171741.1">
    <property type="nucleotide sequence ID" value="NZ_CP033058.2"/>
</dbReference>
<dbReference type="InterPro" id="IPR016071">
    <property type="entry name" value="Staphylococal_nuclease_OB-fold"/>
</dbReference>
<gene>
    <name evidence="2" type="ORF">DMC14_001320</name>
</gene>
<name>A0A3Q9V8F0_9BACT</name>
<sequence length="315" mass="36263">MNKKNKFLNLILGAPLVAFPIVAISCTNYKDLKLNKTYSIDIKDIDNVGTMFDRNIKYSEYNKITGEETEKTTTLWEYFSLVEGNIAKVSDGDTINIKVTKGSPNGIIKIGQLIKIRIPLIDTLEENTEDVTEREKNLAHLDSEYARSILPIGSKVRLISDDGWINKSYDRSVGYLFYGDGYKKNFSISMLANGWTLPRFNERVLKSFMFEYNKKDKSLVSDYLLPFVAHAFNEGFINKKGFYNSNGVNIKLNGKKTNIKFKNPQALSKEYLSHGETLILDGYRIMYPSYISRSYWNPKMNIYEFLKNNQQTKTK</sequence>
<evidence type="ECO:0000313" key="3">
    <source>
        <dbReference type="Proteomes" id="UP000256585"/>
    </source>
</evidence>
<protein>
    <recommendedName>
        <fullName evidence="1">TNase-like domain-containing protein</fullName>
    </recommendedName>
</protein>
<dbReference type="SUPFAM" id="SSF50199">
    <property type="entry name" value="Staphylococcal nuclease"/>
    <property type="match status" value="1"/>
</dbReference>
<evidence type="ECO:0000259" key="1">
    <source>
        <dbReference type="SMART" id="SM00318"/>
    </source>
</evidence>
<dbReference type="PROSITE" id="PS51257">
    <property type="entry name" value="PROKAR_LIPOPROTEIN"/>
    <property type="match status" value="1"/>
</dbReference>
<reference evidence="2" key="1">
    <citation type="submission" date="2019-03" db="EMBL/GenBank/DDBJ databases">
        <title>Draft Sequence and Annotation of the Mycoplasma phocicerebrale Strain 1049T Genome.</title>
        <authorList>
            <person name="Frasca S.Jr."/>
            <person name="Kutish G.F."/>
            <person name="Castellanos Gell J."/>
            <person name="Michaels D.L."/>
            <person name="Brown D.R."/>
        </authorList>
    </citation>
    <scope>NUCLEOTIDE SEQUENCE</scope>
    <source>
        <strain evidence="2">1049</strain>
    </source>
</reference>
<dbReference type="InterPro" id="IPR035437">
    <property type="entry name" value="SNase_OB-fold_sf"/>
</dbReference>
<accession>A0A3Q9V8F0</accession>
<dbReference type="KEGG" id="mphc:DMC14_001320"/>
<keyword evidence="3" id="KW-1185">Reference proteome</keyword>
<dbReference type="SMART" id="SM00318">
    <property type="entry name" value="SNc"/>
    <property type="match status" value="1"/>
</dbReference>
<evidence type="ECO:0000313" key="2">
    <source>
        <dbReference type="EMBL" id="AZZ65429.1"/>
    </source>
</evidence>
<dbReference type="Proteomes" id="UP000256585">
    <property type="component" value="Chromosome"/>
</dbReference>
<feature type="domain" description="TNase-like" evidence="1">
    <location>
        <begin position="80"/>
        <end position="245"/>
    </location>
</feature>
<dbReference type="Gene3D" id="2.40.50.90">
    <property type="match status" value="1"/>
</dbReference>
<dbReference type="AlphaFoldDB" id="A0A3Q9V8F0"/>
<dbReference type="OrthoDB" id="395390at2"/>
<dbReference type="EMBL" id="CP033058">
    <property type="protein sequence ID" value="AZZ65429.1"/>
    <property type="molecule type" value="Genomic_DNA"/>
</dbReference>